<evidence type="ECO:0000259" key="2">
    <source>
        <dbReference type="PROSITE" id="PS50888"/>
    </source>
</evidence>
<feature type="region of interest" description="Disordered" evidence="1">
    <location>
        <begin position="1"/>
        <end position="33"/>
    </location>
</feature>
<proteinExistence type="predicted"/>
<dbReference type="HOGENOM" id="CLU_2185045_0_0_1"/>
<name>A0A0C3KY39_PISTI</name>
<accession>A0A0C3KY39</accession>
<reference evidence="3 4" key="1">
    <citation type="submission" date="2014-04" db="EMBL/GenBank/DDBJ databases">
        <authorList>
            <consortium name="DOE Joint Genome Institute"/>
            <person name="Kuo A."/>
            <person name="Kohler A."/>
            <person name="Costa M.D."/>
            <person name="Nagy L.G."/>
            <person name="Floudas D."/>
            <person name="Copeland A."/>
            <person name="Barry K.W."/>
            <person name="Cichocki N."/>
            <person name="Veneault-Fourrey C."/>
            <person name="LaButti K."/>
            <person name="Lindquist E.A."/>
            <person name="Lipzen A."/>
            <person name="Lundell T."/>
            <person name="Morin E."/>
            <person name="Murat C."/>
            <person name="Sun H."/>
            <person name="Tunlid A."/>
            <person name="Henrissat B."/>
            <person name="Grigoriev I.V."/>
            <person name="Hibbett D.S."/>
            <person name="Martin F."/>
            <person name="Nordberg H.P."/>
            <person name="Cantor M.N."/>
            <person name="Hua S.X."/>
        </authorList>
    </citation>
    <scope>NUCLEOTIDE SEQUENCE [LARGE SCALE GENOMIC DNA]</scope>
    <source>
        <strain evidence="3 4">Marx 270</strain>
    </source>
</reference>
<feature type="domain" description="BHLH" evidence="2">
    <location>
        <begin position="20"/>
        <end position="72"/>
    </location>
</feature>
<dbReference type="GO" id="GO:0046983">
    <property type="term" value="F:protein dimerization activity"/>
    <property type="evidence" value="ECO:0007669"/>
    <property type="project" value="InterPro"/>
</dbReference>
<dbReference type="InterPro" id="IPR036638">
    <property type="entry name" value="HLH_DNA-bd_sf"/>
</dbReference>
<dbReference type="EMBL" id="KN831945">
    <property type="protein sequence ID" value="KIO14412.1"/>
    <property type="molecule type" value="Genomic_DNA"/>
</dbReference>
<gene>
    <name evidence="3" type="ORF">M404DRAFT_476830</name>
</gene>
<evidence type="ECO:0000313" key="3">
    <source>
        <dbReference type="EMBL" id="KIO14412.1"/>
    </source>
</evidence>
<keyword evidence="4" id="KW-1185">Reference proteome</keyword>
<protein>
    <recommendedName>
        <fullName evidence="2">BHLH domain-containing protein</fullName>
    </recommendedName>
</protein>
<evidence type="ECO:0000256" key="1">
    <source>
        <dbReference type="SAM" id="MobiDB-lite"/>
    </source>
</evidence>
<dbReference type="InParanoid" id="A0A0C3KY39"/>
<dbReference type="Proteomes" id="UP000054217">
    <property type="component" value="Unassembled WGS sequence"/>
</dbReference>
<sequence>MSFASPPGAGPPEDWDQGNHGRQPKANLQREYRKREGDVFNELRDIIRELNNQEPATRHDILSEASRLMRQLATENMNLKQQLSGIPPARGSGGNNMGLPGPPSAHAGM</sequence>
<feature type="region of interest" description="Disordered" evidence="1">
    <location>
        <begin position="83"/>
        <end position="109"/>
    </location>
</feature>
<dbReference type="Gene3D" id="4.10.280.10">
    <property type="entry name" value="Helix-loop-helix DNA-binding domain"/>
    <property type="match status" value="1"/>
</dbReference>
<dbReference type="OrthoDB" id="2680604at2759"/>
<organism evidence="3 4">
    <name type="scientific">Pisolithus tinctorius Marx 270</name>
    <dbReference type="NCBI Taxonomy" id="870435"/>
    <lineage>
        <taxon>Eukaryota</taxon>
        <taxon>Fungi</taxon>
        <taxon>Dikarya</taxon>
        <taxon>Basidiomycota</taxon>
        <taxon>Agaricomycotina</taxon>
        <taxon>Agaricomycetes</taxon>
        <taxon>Agaricomycetidae</taxon>
        <taxon>Boletales</taxon>
        <taxon>Sclerodermatineae</taxon>
        <taxon>Pisolithaceae</taxon>
        <taxon>Pisolithus</taxon>
    </lineage>
</organism>
<dbReference type="AlphaFoldDB" id="A0A0C3KY39"/>
<dbReference type="InterPro" id="IPR011598">
    <property type="entry name" value="bHLH_dom"/>
</dbReference>
<dbReference type="PROSITE" id="PS50888">
    <property type="entry name" value="BHLH"/>
    <property type="match status" value="1"/>
</dbReference>
<reference evidence="4" key="2">
    <citation type="submission" date="2015-01" db="EMBL/GenBank/DDBJ databases">
        <title>Evolutionary Origins and Diversification of the Mycorrhizal Mutualists.</title>
        <authorList>
            <consortium name="DOE Joint Genome Institute"/>
            <consortium name="Mycorrhizal Genomics Consortium"/>
            <person name="Kohler A."/>
            <person name="Kuo A."/>
            <person name="Nagy L.G."/>
            <person name="Floudas D."/>
            <person name="Copeland A."/>
            <person name="Barry K.W."/>
            <person name="Cichocki N."/>
            <person name="Veneault-Fourrey C."/>
            <person name="LaButti K."/>
            <person name="Lindquist E.A."/>
            <person name="Lipzen A."/>
            <person name="Lundell T."/>
            <person name="Morin E."/>
            <person name="Murat C."/>
            <person name="Riley R."/>
            <person name="Ohm R."/>
            <person name="Sun H."/>
            <person name="Tunlid A."/>
            <person name="Henrissat B."/>
            <person name="Grigoriev I.V."/>
            <person name="Hibbett D.S."/>
            <person name="Martin F."/>
        </authorList>
    </citation>
    <scope>NUCLEOTIDE SEQUENCE [LARGE SCALE GENOMIC DNA]</scope>
    <source>
        <strain evidence="4">Marx 270</strain>
    </source>
</reference>
<evidence type="ECO:0000313" key="4">
    <source>
        <dbReference type="Proteomes" id="UP000054217"/>
    </source>
</evidence>
<dbReference type="SUPFAM" id="SSF47459">
    <property type="entry name" value="HLH, helix-loop-helix DNA-binding domain"/>
    <property type="match status" value="1"/>
</dbReference>